<evidence type="ECO:0000256" key="1">
    <source>
        <dbReference type="SAM" id="MobiDB-lite"/>
    </source>
</evidence>
<evidence type="ECO:0000313" key="3">
    <source>
        <dbReference type="Proteomes" id="UP000321058"/>
    </source>
</evidence>
<comment type="caution">
    <text evidence="2">The sequence shown here is derived from an EMBL/GenBank/DDBJ whole genome shotgun (WGS) entry which is preliminary data.</text>
</comment>
<evidence type="ECO:0000313" key="2">
    <source>
        <dbReference type="EMBL" id="GEP52865.1"/>
    </source>
</evidence>
<dbReference type="Gene3D" id="1.10.246.130">
    <property type="match status" value="1"/>
</dbReference>
<proteinExistence type="predicted"/>
<dbReference type="InterPro" id="IPR029055">
    <property type="entry name" value="Ntn_hydrolases_N"/>
</dbReference>
<dbReference type="PANTHER" id="PTHR43881">
    <property type="entry name" value="GAMMA-GLUTAMYLTRANSPEPTIDASE (AFU_ORTHOLOGUE AFUA_4G13580)"/>
    <property type="match status" value="1"/>
</dbReference>
<dbReference type="InterPro" id="IPR052896">
    <property type="entry name" value="GGT-like_enzyme"/>
</dbReference>
<feature type="region of interest" description="Disordered" evidence="1">
    <location>
        <begin position="411"/>
        <end position="434"/>
    </location>
</feature>
<dbReference type="SUPFAM" id="SSF56235">
    <property type="entry name" value="N-terminal nucleophile aminohydrolases (Ntn hydrolases)"/>
    <property type="match status" value="1"/>
</dbReference>
<keyword evidence="3" id="KW-1185">Reference proteome</keyword>
<dbReference type="PRINTS" id="PR01210">
    <property type="entry name" value="GGTRANSPTASE"/>
</dbReference>
<dbReference type="Pfam" id="PF01019">
    <property type="entry name" value="G_glu_transpept"/>
    <property type="match status" value="1"/>
</dbReference>
<dbReference type="InterPro" id="IPR043137">
    <property type="entry name" value="GGT_ssub_C"/>
</dbReference>
<gene>
    <name evidence="2" type="ORF">RSO01_00310</name>
</gene>
<dbReference type="Gene3D" id="3.60.20.40">
    <property type="match status" value="1"/>
</dbReference>
<dbReference type="EMBL" id="BKAJ01000003">
    <property type="protein sequence ID" value="GEP52865.1"/>
    <property type="molecule type" value="Genomic_DNA"/>
</dbReference>
<dbReference type="AlphaFoldDB" id="A0A512N1K8"/>
<reference evidence="2 3" key="1">
    <citation type="submission" date="2019-07" db="EMBL/GenBank/DDBJ databases">
        <title>Whole genome shotgun sequence of Reyranella soli NBRC 108950.</title>
        <authorList>
            <person name="Hosoyama A."/>
            <person name="Uohara A."/>
            <person name="Ohji S."/>
            <person name="Ichikawa N."/>
        </authorList>
    </citation>
    <scope>NUCLEOTIDE SEQUENCE [LARGE SCALE GENOMIC DNA]</scope>
    <source>
        <strain evidence="2 3">NBRC 108950</strain>
    </source>
</reference>
<protein>
    <submittedName>
        <fullName evidence="2">Gamma-glutamyltranspeptidase</fullName>
    </submittedName>
</protein>
<sequence length="565" mass="61093">MVIGHHYMASAGQYLATEASHAILRAGGNAIDAGVAGGIALGVVHSDQVQFSGVAPMLIYLADRDETVSIAGLGWWPKALNIETFIRDHNGTIPVGLQRTVVPAAPDAWILALQRYGTMSFGEVAASAIRYARDGFPVHSVMATFLQDKVEDYRRWPQNVAIFHRDGAPLEEGDRLVQADLGRTIQYMVDQEKAAVGKGREAGLAAARDAFYRGDIARTIAKYHRENGGLLTEADLAEYRSEIEAPLSYSFKGTEVMSCGPWCQGPVLLQMLSMLDEVDLLALGHNSKAYVHLLAEVMNLCFADRERYYGDPRFVDVPMETLLSRPYAQERLKTIRNDRAFGEMPPAGPVAGHVAGHTRQPSVAVGEPGLPGDTSYVCVVDSKGNAFSATPSDVSWESPVIPGLGLCPSSRGSQSWADPGHTSVAAPGKRPRLTPNPAMAMRKGEFLMPFGSPGGDLQPQGMLQVLLNHVIFGMDIQQSVEAPRFITRNFPDSFEPHTYYPGRVDIEQGIGRPTGEALAAMGHQVNWLPDLSLKTAGVCAISADLKAGKLYGAADPRRTGRAMGW</sequence>
<dbReference type="PANTHER" id="PTHR43881:SF1">
    <property type="entry name" value="GAMMA-GLUTAMYLTRANSPEPTIDASE (AFU_ORTHOLOGUE AFUA_4G13580)"/>
    <property type="match status" value="1"/>
</dbReference>
<organism evidence="2 3">
    <name type="scientific">Reyranella soli</name>
    <dbReference type="NCBI Taxonomy" id="1230389"/>
    <lineage>
        <taxon>Bacteria</taxon>
        <taxon>Pseudomonadati</taxon>
        <taxon>Pseudomonadota</taxon>
        <taxon>Alphaproteobacteria</taxon>
        <taxon>Hyphomicrobiales</taxon>
        <taxon>Reyranellaceae</taxon>
        <taxon>Reyranella</taxon>
    </lineage>
</organism>
<dbReference type="Proteomes" id="UP000321058">
    <property type="component" value="Unassembled WGS sequence"/>
</dbReference>
<dbReference type="InterPro" id="IPR043138">
    <property type="entry name" value="GGT_lsub"/>
</dbReference>
<name>A0A512N1K8_9HYPH</name>
<accession>A0A512N1K8</accession>